<dbReference type="RefSeq" id="WP_261614035.1">
    <property type="nucleotide sequence ID" value="NZ_JALIDZ010000001.1"/>
</dbReference>
<evidence type="ECO:0000256" key="3">
    <source>
        <dbReference type="ARBA" id="ARBA00022692"/>
    </source>
</evidence>
<dbReference type="PANTHER" id="PTHR43243:SF4">
    <property type="entry name" value="CATIONIC AMINO ACID TRANSPORTER 4"/>
    <property type="match status" value="1"/>
</dbReference>
<name>A0AAW5QVR6_9HYPH</name>
<feature type="transmembrane region" description="Helical" evidence="6">
    <location>
        <begin position="384"/>
        <end position="407"/>
    </location>
</feature>
<evidence type="ECO:0000256" key="1">
    <source>
        <dbReference type="ARBA" id="ARBA00004141"/>
    </source>
</evidence>
<feature type="transmembrane region" description="Helical" evidence="6">
    <location>
        <begin position="355"/>
        <end position="372"/>
    </location>
</feature>
<keyword evidence="5 6" id="KW-0472">Membrane</keyword>
<feature type="transmembrane region" description="Helical" evidence="6">
    <location>
        <begin position="130"/>
        <end position="149"/>
    </location>
</feature>
<evidence type="ECO:0000256" key="2">
    <source>
        <dbReference type="ARBA" id="ARBA00022448"/>
    </source>
</evidence>
<dbReference type="Gene3D" id="1.20.1740.10">
    <property type="entry name" value="Amino acid/polyamine transporter I"/>
    <property type="match status" value="1"/>
</dbReference>
<dbReference type="Proteomes" id="UP001320898">
    <property type="component" value="Unassembled WGS sequence"/>
</dbReference>
<comment type="subcellular location">
    <subcellularLocation>
        <location evidence="1">Membrane</location>
        <topology evidence="1">Multi-pass membrane protein</topology>
    </subcellularLocation>
</comment>
<dbReference type="PANTHER" id="PTHR43243">
    <property type="entry name" value="INNER MEMBRANE TRANSPORTER YGJI-RELATED"/>
    <property type="match status" value="1"/>
</dbReference>
<dbReference type="GO" id="GO:0015171">
    <property type="term" value="F:amino acid transmembrane transporter activity"/>
    <property type="evidence" value="ECO:0007669"/>
    <property type="project" value="TreeGrafter"/>
</dbReference>
<keyword evidence="4 6" id="KW-1133">Transmembrane helix</keyword>
<feature type="transmembrane region" description="Helical" evidence="6">
    <location>
        <begin position="94"/>
        <end position="118"/>
    </location>
</feature>
<evidence type="ECO:0000313" key="8">
    <source>
        <dbReference type="Proteomes" id="UP001320898"/>
    </source>
</evidence>
<reference evidence="7 8" key="1">
    <citation type="submission" date="2022-04" db="EMBL/GenBank/DDBJ databases">
        <authorList>
            <person name="Ye Y.-Q."/>
            <person name="Du Z.-J."/>
        </authorList>
    </citation>
    <scope>NUCLEOTIDE SEQUENCE [LARGE SCALE GENOMIC DNA]</scope>
    <source>
        <strain evidence="7 8">A6E488</strain>
    </source>
</reference>
<feature type="transmembrane region" description="Helical" evidence="6">
    <location>
        <begin position="234"/>
        <end position="259"/>
    </location>
</feature>
<dbReference type="EMBL" id="JALIDZ010000001">
    <property type="protein sequence ID" value="MCT8970468.1"/>
    <property type="molecule type" value="Genomic_DNA"/>
</dbReference>
<accession>A0AAW5QVR6</accession>
<keyword evidence="3 6" id="KW-0812">Transmembrane</keyword>
<feature type="transmembrane region" description="Helical" evidence="6">
    <location>
        <begin position="328"/>
        <end position="349"/>
    </location>
</feature>
<feature type="transmembrane region" description="Helical" evidence="6">
    <location>
        <begin position="156"/>
        <end position="175"/>
    </location>
</feature>
<organism evidence="7 8">
    <name type="scientific">Microbaculum marinisediminis</name>
    <dbReference type="NCBI Taxonomy" id="2931392"/>
    <lineage>
        <taxon>Bacteria</taxon>
        <taxon>Pseudomonadati</taxon>
        <taxon>Pseudomonadota</taxon>
        <taxon>Alphaproteobacteria</taxon>
        <taxon>Hyphomicrobiales</taxon>
        <taxon>Tepidamorphaceae</taxon>
        <taxon>Microbaculum</taxon>
    </lineage>
</organism>
<evidence type="ECO:0000256" key="6">
    <source>
        <dbReference type="SAM" id="Phobius"/>
    </source>
</evidence>
<feature type="transmembrane region" description="Helical" evidence="6">
    <location>
        <begin position="45"/>
        <end position="66"/>
    </location>
</feature>
<evidence type="ECO:0000256" key="5">
    <source>
        <dbReference type="ARBA" id="ARBA00023136"/>
    </source>
</evidence>
<dbReference type="AlphaFoldDB" id="A0AAW5QVR6"/>
<dbReference type="PIRSF" id="PIRSF006060">
    <property type="entry name" value="AA_transporter"/>
    <property type="match status" value="1"/>
</dbReference>
<dbReference type="Pfam" id="PF13520">
    <property type="entry name" value="AA_permease_2"/>
    <property type="match status" value="1"/>
</dbReference>
<feature type="transmembrane region" description="Helical" evidence="6">
    <location>
        <begin position="195"/>
        <end position="213"/>
    </location>
</feature>
<feature type="transmembrane region" description="Helical" evidence="6">
    <location>
        <begin position="279"/>
        <end position="307"/>
    </location>
</feature>
<comment type="caution">
    <text evidence="7">The sequence shown here is derived from an EMBL/GenBank/DDBJ whole genome shotgun (WGS) entry which is preliminary data.</text>
</comment>
<keyword evidence="8" id="KW-1185">Reference proteome</keyword>
<proteinExistence type="predicted"/>
<protein>
    <submittedName>
        <fullName evidence="7">Amino acid permease</fullName>
    </submittedName>
</protein>
<feature type="transmembrane region" description="Helical" evidence="6">
    <location>
        <begin position="17"/>
        <end position="39"/>
    </location>
</feature>
<evidence type="ECO:0000313" key="7">
    <source>
        <dbReference type="EMBL" id="MCT8970468.1"/>
    </source>
</evidence>
<sequence>MSTPAASKEQPALKRGLGLWLTSFYGLGVVVGAGIYVLIGALAGIAGTAAPVSFLIAGIVAGMTALSYMELTARLPEAAGEAAYVAEGFGSPTLTLITGLAVVVVATLAAATIGAGAATYMTTIAALPNWALVAVIVIALGAISAYGIVESATFAAILTVIEIAGLVLVAVSALLAEPDLLTRIGEIAPPPTWAAWSGILAGSVLAFFAFLGFEDMVNVAEEVVEPERTLPRAIAIVMVVATLIYLAVAAICVLAVPVADLAAAPAPLALVAARGLPGAATIVTVIAISAALNGVLVQFILAPRMLYGLARRGRLPGWFGRVSARTRTPVNATVFIVVIAGFLAATLPIADLAAMSSRLILTIFVVVNLALVKIKRRGGARPAVTVPFAVPVLGAILSAALLLTSFLL</sequence>
<keyword evidence="2" id="KW-0813">Transport</keyword>
<gene>
    <name evidence="7" type="ORF">MUB46_01205</name>
</gene>
<dbReference type="InterPro" id="IPR002293">
    <property type="entry name" value="AA/rel_permease1"/>
</dbReference>
<dbReference type="GO" id="GO:0016020">
    <property type="term" value="C:membrane"/>
    <property type="evidence" value="ECO:0007669"/>
    <property type="project" value="UniProtKB-SubCell"/>
</dbReference>
<evidence type="ECO:0000256" key="4">
    <source>
        <dbReference type="ARBA" id="ARBA00022989"/>
    </source>
</evidence>